<feature type="transmembrane region" description="Helical" evidence="12">
    <location>
        <begin position="180"/>
        <end position="205"/>
    </location>
</feature>
<feature type="transmembrane region" description="Helical" evidence="12">
    <location>
        <begin position="127"/>
        <end position="150"/>
    </location>
</feature>
<keyword evidence="4 12" id="KW-1003">Cell membrane</keyword>
<dbReference type="GO" id="GO:0016682">
    <property type="term" value="F:oxidoreductase activity, acting on diphenols and related substances as donors, oxygen as acceptor"/>
    <property type="evidence" value="ECO:0007669"/>
    <property type="project" value="TreeGrafter"/>
</dbReference>
<comment type="similarity">
    <text evidence="2 12">Belongs to the cytochrome ubiquinol oxidase subunit 1 family.</text>
</comment>
<dbReference type="OrthoDB" id="9807042at2"/>
<organism evidence="14 15">
    <name type="scientific">Lawsonella clevelandensis</name>
    <dbReference type="NCBI Taxonomy" id="1528099"/>
    <lineage>
        <taxon>Bacteria</taxon>
        <taxon>Bacillati</taxon>
        <taxon>Actinomycetota</taxon>
        <taxon>Actinomycetes</taxon>
        <taxon>Mycobacteriales</taxon>
        <taxon>Lawsonellaceae</taxon>
        <taxon>Lawsonella</taxon>
    </lineage>
</organism>
<dbReference type="GO" id="GO:0009055">
    <property type="term" value="F:electron transfer activity"/>
    <property type="evidence" value="ECO:0007669"/>
    <property type="project" value="UniProtKB-UniRule"/>
</dbReference>
<comment type="subcellular location">
    <subcellularLocation>
        <location evidence="1">Cell membrane</location>
        <topology evidence="1">Multi-pass membrane protein</topology>
    </subcellularLocation>
</comment>
<protein>
    <submittedName>
        <fullName evidence="14">Cytochrome bd ubiquinol oxidase subunit 1</fullName>
    </submittedName>
</protein>
<keyword evidence="11 12" id="KW-0472">Membrane</keyword>
<evidence type="ECO:0000256" key="6">
    <source>
        <dbReference type="ARBA" id="ARBA00022692"/>
    </source>
</evidence>
<dbReference type="GeneID" id="84895123"/>
<dbReference type="EMBL" id="LR584267">
    <property type="protein sequence ID" value="VHO01177.1"/>
    <property type="molecule type" value="Genomic_DNA"/>
</dbReference>
<feature type="transmembrane region" description="Helical" evidence="12">
    <location>
        <begin position="20"/>
        <end position="41"/>
    </location>
</feature>
<dbReference type="InterPro" id="IPR002585">
    <property type="entry name" value="Cyt-d_ubiquinol_oxidase_su_1"/>
</dbReference>
<evidence type="ECO:0000256" key="8">
    <source>
        <dbReference type="ARBA" id="ARBA00022982"/>
    </source>
</evidence>
<keyword evidence="5 12" id="KW-0349">Heme</keyword>
<evidence type="ECO:0000256" key="3">
    <source>
        <dbReference type="ARBA" id="ARBA00022448"/>
    </source>
</evidence>
<evidence type="ECO:0000256" key="12">
    <source>
        <dbReference type="PIRNR" id="PIRNR006446"/>
    </source>
</evidence>
<dbReference type="GO" id="GO:0020037">
    <property type="term" value="F:heme binding"/>
    <property type="evidence" value="ECO:0007669"/>
    <property type="project" value="TreeGrafter"/>
</dbReference>
<evidence type="ECO:0000256" key="7">
    <source>
        <dbReference type="ARBA" id="ARBA00022723"/>
    </source>
</evidence>
<dbReference type="AlphaFoldDB" id="A0A5E3ZXV7"/>
<evidence type="ECO:0000313" key="14">
    <source>
        <dbReference type="EMBL" id="VHO01177.1"/>
    </source>
</evidence>
<evidence type="ECO:0000313" key="15">
    <source>
        <dbReference type="Proteomes" id="UP000324288"/>
    </source>
</evidence>
<sequence length="511" mass="57009">MDVLDLSRWQFGITTVYHFIFVPLTLGLTVLVAIMQSMWMGTKKEGWYRATKFFGKLMIINFALGVATGIVQEFQFGMNWSGYSAYVGDVFGAPLAFEGLMAFFLESTFLGLWIFGWGRLPRKAHLASAWAFALATNISAFWIITANGFMQHPVGAKFNPETGRAELVDFGALLSNPAGLLAFSHVISASFLLSATFIAGIAGWWMSRIVRNRSLPGGFEKEEIGEHTVDDAENVFRPVFRLGLLAMIISGLLVMGTGHLQMQWVFKDQPMKGAAAELVCKTEMDPNFSALTVAPGNNCENAKEVIGVPHVLSLLLEMKPTGVKVEGVENLQQQYEDIYGPGDYRPNLLVTYWTFRLMIAMGLLSAILAIIGLVVTRKGKIPTSKHFGRFALFCLPFPFLGHSFGWIMTEMGRQPWIVHPNPSGDPRIHLTVAEAVSPLETYEVWISVIGFTLVYLILAVVWFYLMRRYTVEGLLEHDKEPLPEFKDEDKDGYPDHAQDENGDSTPLSFAY</sequence>
<evidence type="ECO:0000256" key="2">
    <source>
        <dbReference type="ARBA" id="ARBA00009819"/>
    </source>
</evidence>
<evidence type="ECO:0000256" key="11">
    <source>
        <dbReference type="ARBA" id="ARBA00023136"/>
    </source>
</evidence>
<feature type="compositionally biased region" description="Basic and acidic residues" evidence="13">
    <location>
        <begin position="482"/>
        <end position="499"/>
    </location>
</feature>
<proteinExistence type="inferred from homology"/>
<dbReference type="PANTHER" id="PTHR30365">
    <property type="entry name" value="CYTOCHROME D UBIQUINOL OXIDASE"/>
    <property type="match status" value="1"/>
</dbReference>
<evidence type="ECO:0000256" key="13">
    <source>
        <dbReference type="SAM" id="MobiDB-lite"/>
    </source>
</evidence>
<dbReference type="PANTHER" id="PTHR30365:SF15">
    <property type="entry name" value="CYTOCHROME BD UBIQUINOL OXIDASE SUBUNIT 1"/>
    <property type="match status" value="1"/>
</dbReference>
<evidence type="ECO:0000256" key="4">
    <source>
        <dbReference type="ARBA" id="ARBA00022475"/>
    </source>
</evidence>
<keyword evidence="9 12" id="KW-1133">Transmembrane helix</keyword>
<evidence type="ECO:0000256" key="5">
    <source>
        <dbReference type="ARBA" id="ARBA00022617"/>
    </source>
</evidence>
<reference evidence="14 15" key="1">
    <citation type="submission" date="2019-04" db="EMBL/GenBank/DDBJ databases">
        <authorList>
            <person name="Seth-Smith MB H."/>
            <person name="Seth-Smith H."/>
        </authorList>
    </citation>
    <scope>NUCLEOTIDE SEQUENCE [LARGE SCALE GENOMIC DNA]</scope>
    <source>
        <strain evidence="14">USB-603019</strain>
    </source>
</reference>
<dbReference type="Pfam" id="PF01654">
    <property type="entry name" value="Cyt_bd_oxida_I"/>
    <property type="match status" value="1"/>
</dbReference>
<keyword evidence="3 12" id="KW-0813">Transport</keyword>
<dbReference type="GO" id="GO:0070069">
    <property type="term" value="C:cytochrome complex"/>
    <property type="evidence" value="ECO:0007669"/>
    <property type="project" value="UniProtKB-UniRule"/>
</dbReference>
<evidence type="ECO:0000256" key="1">
    <source>
        <dbReference type="ARBA" id="ARBA00004651"/>
    </source>
</evidence>
<feature type="transmembrane region" description="Helical" evidence="12">
    <location>
        <begin position="353"/>
        <end position="375"/>
    </location>
</feature>
<feature type="transmembrane region" description="Helical" evidence="12">
    <location>
        <begin position="53"/>
        <end position="71"/>
    </location>
</feature>
<feature type="transmembrane region" description="Helical" evidence="12">
    <location>
        <begin position="387"/>
        <end position="408"/>
    </location>
</feature>
<evidence type="ECO:0000256" key="10">
    <source>
        <dbReference type="ARBA" id="ARBA00023004"/>
    </source>
</evidence>
<feature type="transmembrane region" description="Helical" evidence="12">
    <location>
        <begin position="91"/>
        <end position="115"/>
    </location>
</feature>
<keyword evidence="6 12" id="KW-0812">Transmembrane</keyword>
<dbReference type="GO" id="GO:0005886">
    <property type="term" value="C:plasma membrane"/>
    <property type="evidence" value="ECO:0007669"/>
    <property type="project" value="UniProtKB-SubCell"/>
</dbReference>
<dbReference type="GO" id="GO:0046872">
    <property type="term" value="F:metal ion binding"/>
    <property type="evidence" value="ECO:0007669"/>
    <property type="project" value="UniProtKB-UniRule"/>
</dbReference>
<feature type="transmembrane region" description="Helical" evidence="12">
    <location>
        <begin position="444"/>
        <end position="465"/>
    </location>
</feature>
<dbReference type="RefSeq" id="WP_063665776.1">
    <property type="nucleotide sequence ID" value="NZ_CAJPTR010000025.1"/>
</dbReference>
<dbReference type="GO" id="GO:0019646">
    <property type="term" value="P:aerobic electron transport chain"/>
    <property type="evidence" value="ECO:0007669"/>
    <property type="project" value="InterPro"/>
</dbReference>
<dbReference type="Proteomes" id="UP000324288">
    <property type="component" value="Chromosome"/>
</dbReference>
<keyword evidence="15" id="KW-1185">Reference proteome</keyword>
<keyword evidence="7 12" id="KW-0479">Metal-binding</keyword>
<feature type="transmembrane region" description="Helical" evidence="12">
    <location>
        <begin position="242"/>
        <end position="262"/>
    </location>
</feature>
<keyword evidence="10 12" id="KW-0408">Iron</keyword>
<dbReference type="PIRSF" id="PIRSF006446">
    <property type="entry name" value="Cyt_quinol_oxidase_1"/>
    <property type="match status" value="1"/>
</dbReference>
<feature type="region of interest" description="Disordered" evidence="13">
    <location>
        <begin position="482"/>
        <end position="511"/>
    </location>
</feature>
<gene>
    <name evidence="14" type="primary">cydA</name>
    <name evidence="14" type="ORF">LC603019_01218</name>
</gene>
<accession>A0A5E3ZXV7</accession>
<evidence type="ECO:0000256" key="9">
    <source>
        <dbReference type="ARBA" id="ARBA00022989"/>
    </source>
</evidence>
<name>A0A5E3ZXV7_9ACTN</name>
<keyword evidence="8 12" id="KW-0249">Electron transport</keyword>